<dbReference type="AlphaFoldDB" id="A0A7J8WT14"/>
<sequence length="142" mass="16653">MESCIYSWDKVSDPTITEAQVCLQAVIFAEDLRFRKVSVKSDALRVVNKSKSEELDRSTIGNTIKEIKCKIQRFRYLAFKHIPRTANGVAYSLVVWGQQFDSPRFWVEEIPSEERQGFWESEESQQLVRLGNTTKYRKIWVK</sequence>
<accession>A0A7J8WT14</accession>
<dbReference type="InterPro" id="IPR002156">
    <property type="entry name" value="RNaseH_domain"/>
</dbReference>
<evidence type="ECO:0000313" key="2">
    <source>
        <dbReference type="EMBL" id="MBA0678197.1"/>
    </source>
</evidence>
<dbReference type="PANTHER" id="PTHR47074">
    <property type="entry name" value="BNAC02G40300D PROTEIN"/>
    <property type="match status" value="1"/>
</dbReference>
<keyword evidence="3" id="KW-1185">Reference proteome</keyword>
<dbReference type="GO" id="GO:0004523">
    <property type="term" value="F:RNA-DNA hybrid ribonuclease activity"/>
    <property type="evidence" value="ECO:0007669"/>
    <property type="project" value="InterPro"/>
</dbReference>
<dbReference type="Pfam" id="PF13456">
    <property type="entry name" value="RVT_3"/>
    <property type="match status" value="1"/>
</dbReference>
<dbReference type="EMBL" id="JABFAA010000003">
    <property type="protein sequence ID" value="MBA0678197.1"/>
    <property type="molecule type" value="Genomic_DNA"/>
</dbReference>
<feature type="non-terminal residue" evidence="2">
    <location>
        <position position="142"/>
    </location>
</feature>
<dbReference type="InterPro" id="IPR036397">
    <property type="entry name" value="RNaseH_sf"/>
</dbReference>
<gene>
    <name evidence="2" type="ORF">Goari_019557</name>
</gene>
<reference evidence="2 3" key="1">
    <citation type="journal article" date="2019" name="Genome Biol. Evol.">
        <title>Insights into the evolution of the New World diploid cottons (Gossypium, subgenus Houzingenia) based on genome sequencing.</title>
        <authorList>
            <person name="Grover C.E."/>
            <person name="Arick M.A. 2nd"/>
            <person name="Thrash A."/>
            <person name="Conover J.L."/>
            <person name="Sanders W.S."/>
            <person name="Peterson D.G."/>
            <person name="Frelichowski J.E."/>
            <person name="Scheffler J.A."/>
            <person name="Scheffler B.E."/>
            <person name="Wendel J.F."/>
        </authorList>
    </citation>
    <scope>NUCLEOTIDE SEQUENCE [LARGE SCALE GENOMIC DNA]</scope>
    <source>
        <strain evidence="2">185</strain>
        <tissue evidence="2">Leaf</tissue>
    </source>
</reference>
<feature type="domain" description="RNase H type-1" evidence="1">
    <location>
        <begin position="9"/>
        <end position="94"/>
    </location>
</feature>
<dbReference type="PANTHER" id="PTHR47074:SF61">
    <property type="entry name" value="RNASE H TYPE-1 DOMAIN-CONTAINING PROTEIN"/>
    <property type="match status" value="1"/>
</dbReference>
<comment type="caution">
    <text evidence="2">The sequence shown here is derived from an EMBL/GenBank/DDBJ whole genome shotgun (WGS) entry which is preliminary data.</text>
</comment>
<dbReference type="GO" id="GO:0003676">
    <property type="term" value="F:nucleic acid binding"/>
    <property type="evidence" value="ECO:0007669"/>
    <property type="project" value="InterPro"/>
</dbReference>
<dbReference type="InterPro" id="IPR052929">
    <property type="entry name" value="RNase_H-like_EbsB-rel"/>
</dbReference>
<name>A0A7J8WT14_GOSAI</name>
<proteinExistence type="predicted"/>
<dbReference type="Gene3D" id="3.30.420.10">
    <property type="entry name" value="Ribonuclease H-like superfamily/Ribonuclease H"/>
    <property type="match status" value="1"/>
</dbReference>
<organism evidence="2 3">
    <name type="scientific">Gossypium aridum</name>
    <name type="common">American cotton</name>
    <name type="synonym">Erioxylum aridum</name>
    <dbReference type="NCBI Taxonomy" id="34290"/>
    <lineage>
        <taxon>Eukaryota</taxon>
        <taxon>Viridiplantae</taxon>
        <taxon>Streptophyta</taxon>
        <taxon>Embryophyta</taxon>
        <taxon>Tracheophyta</taxon>
        <taxon>Spermatophyta</taxon>
        <taxon>Magnoliopsida</taxon>
        <taxon>eudicotyledons</taxon>
        <taxon>Gunneridae</taxon>
        <taxon>Pentapetalae</taxon>
        <taxon>rosids</taxon>
        <taxon>malvids</taxon>
        <taxon>Malvales</taxon>
        <taxon>Malvaceae</taxon>
        <taxon>Malvoideae</taxon>
        <taxon>Gossypium</taxon>
    </lineage>
</organism>
<evidence type="ECO:0000313" key="3">
    <source>
        <dbReference type="Proteomes" id="UP000593577"/>
    </source>
</evidence>
<dbReference type="Proteomes" id="UP000593577">
    <property type="component" value="Unassembled WGS sequence"/>
</dbReference>
<evidence type="ECO:0000259" key="1">
    <source>
        <dbReference type="Pfam" id="PF13456"/>
    </source>
</evidence>
<protein>
    <recommendedName>
        <fullName evidence="1">RNase H type-1 domain-containing protein</fullName>
    </recommendedName>
</protein>